<sequence length="768" mass="88120">MTSKSQVLNSLKSKIKKARILDLVFFTVEDWYKNKQDCLDRIHNQLNTTNYIVRSSSRSEDQEQSSNSGKYESLLNVSRDNLPDAINQVVASYGEYADPQDEILIQPMLEDVVMSGVLFTRDPNTGAPYFIINYELEGDTTAVTSGASAGHTYVIARSCNALQDKRMLRLLDLAIELEALLGQPNLDIEFAYDNKKQLFLLQARPLIIKSLHKELEQHALLSKIKKKFLSLNAKHPYLYGSRTILGIMPDWNPAEIIGIRPKPLALSLYKELITDSIWAYQRDNYGYKNLRSFPLLIDLMGLPYIDVRVSFNSFIPKDLEAGLADKLVNYYLDRLEEEPFLHDKVEFDIVFSCHTFDLHKRAEKLKAYHFNDDEIGAIVTSLKNLTNNIIHRDQGLWIKDIEKIEELKIRHERICNNDTFDELTKIYWLIEECKRYGTLPFAGLARAGFIAVQLLNSMVAEGILSADERFCFLNSLDSVSTQMTRDMQQLDKQHFLQKYGHLRPGTYDILSPRYDEEPNLYFDWNKIKRMTSHQKDDFKLSLSQMRQIETLLDEQGIEHDVVGLFNFMKLAIEGREYAKFVFTKTLSDILSILKQFGLKNNIDVDEIAYMDIKDLLKHFSTSWDCIEELKRNIQVNIEKYKITNQIILPPLIVKPEDTEQFTLPESRPNFVTRKSLTAHVVSDLSDPEKMNGAIIFIPSADPGFDWVFTHQIAGFITAYGGVNSHMAIRAGELGLPAVIGTGDKLYNQLKSASRIHIDCGNQLVEVLH</sequence>
<dbReference type="Proteomes" id="UP000306421">
    <property type="component" value="Unassembled WGS sequence"/>
</dbReference>
<organism evidence="4 6">
    <name type="scientific">Legionella taurinensis</name>
    <dbReference type="NCBI Taxonomy" id="70611"/>
    <lineage>
        <taxon>Bacteria</taxon>
        <taxon>Pseudomonadati</taxon>
        <taxon>Pseudomonadota</taxon>
        <taxon>Gammaproteobacteria</taxon>
        <taxon>Legionellales</taxon>
        <taxon>Legionellaceae</taxon>
        <taxon>Legionella</taxon>
    </lineage>
</organism>
<evidence type="ECO:0000313" key="3">
    <source>
        <dbReference type="EMBL" id="PUT46792.1"/>
    </source>
</evidence>
<dbReference type="Gene3D" id="3.30.1490.20">
    <property type="entry name" value="ATP-grasp fold, A domain"/>
    <property type="match status" value="1"/>
</dbReference>
<dbReference type="AlphaFoldDB" id="A0AB38N2I6"/>
<dbReference type="PANTHER" id="PTHR43615">
    <property type="entry name" value="PHOSPHOENOLPYRUVATE SYNTHASE-RELATED"/>
    <property type="match status" value="1"/>
</dbReference>
<gene>
    <name evidence="3" type="ORF">DB745_09690</name>
    <name evidence="4" type="ORF">DIZ81_09685</name>
</gene>
<accession>A0AB38N2I6</accession>
<reference evidence="3 5" key="1">
    <citation type="submission" date="2018-04" db="EMBL/GenBank/DDBJ databases">
        <title>Whole genome sequence comparison of clinical and drinking water Legionella pneumophila isolates associated with the Flint Water Crisis.</title>
        <authorList>
            <person name="Garner E."/>
            <person name="Brown C."/>
            <person name="Schwake O."/>
            <person name="Coil D."/>
            <person name="Jospin G."/>
            <person name="Eisen J."/>
            <person name="Edwards M."/>
            <person name="Pruden A."/>
        </authorList>
    </citation>
    <scope>NUCLEOTIDE SEQUENCE [LARGE SCALE GENOMIC DNA]</scope>
    <source>
        <strain evidence="3 5">Genessee03</strain>
    </source>
</reference>
<name>A0AB38N2I6_9GAMM</name>
<evidence type="ECO:0000259" key="1">
    <source>
        <dbReference type="Pfam" id="PF00391"/>
    </source>
</evidence>
<dbReference type="EMBL" id="QFGG01000008">
    <property type="protein sequence ID" value="TID41724.1"/>
    <property type="molecule type" value="Genomic_DNA"/>
</dbReference>
<reference evidence="4 6" key="2">
    <citation type="submission" date="2018-04" db="EMBL/GenBank/DDBJ databases">
        <title>Whole genome sequence comparison of clinical and drinking water Legionella pneumophila isolates.</title>
        <authorList>
            <person name="Garner E."/>
        </authorList>
    </citation>
    <scope>NUCLEOTIDE SEQUENCE [LARGE SCALE GENOMIC DNA]</scope>
    <source>
        <strain evidence="4 6">WH02</strain>
    </source>
</reference>
<dbReference type="NCBIfam" id="NF004508">
    <property type="entry name" value="PRK05849.1"/>
    <property type="match status" value="1"/>
</dbReference>
<comment type="caution">
    <text evidence="4">The sequence shown here is derived from an EMBL/GenBank/DDBJ whole genome shotgun (WGS) entry which is preliminary data.</text>
</comment>
<proteinExistence type="predicted"/>
<dbReference type="EMBL" id="QCXM01000009">
    <property type="protein sequence ID" value="PUT46792.1"/>
    <property type="molecule type" value="Genomic_DNA"/>
</dbReference>
<keyword evidence="5" id="KW-1185">Reference proteome</keyword>
<dbReference type="InterPro" id="IPR051549">
    <property type="entry name" value="PEP_Utilizing_Enz"/>
</dbReference>
<dbReference type="InterPro" id="IPR002192">
    <property type="entry name" value="PPDK_AMP/ATP-bd"/>
</dbReference>
<dbReference type="GO" id="GO:0016301">
    <property type="term" value="F:kinase activity"/>
    <property type="evidence" value="ECO:0007669"/>
    <property type="project" value="InterPro"/>
</dbReference>
<evidence type="ECO:0000259" key="2">
    <source>
        <dbReference type="Pfam" id="PF01326"/>
    </source>
</evidence>
<feature type="domain" description="Pyruvate phosphate dikinase AMP/ATP-binding" evidence="2">
    <location>
        <begin position="158"/>
        <end position="214"/>
    </location>
</feature>
<evidence type="ECO:0000313" key="4">
    <source>
        <dbReference type="EMBL" id="TID41724.1"/>
    </source>
</evidence>
<dbReference type="InterPro" id="IPR036637">
    <property type="entry name" value="Phosphohistidine_dom_sf"/>
</dbReference>
<dbReference type="Proteomes" id="UP000251035">
    <property type="component" value="Unassembled WGS sequence"/>
</dbReference>
<evidence type="ECO:0000313" key="5">
    <source>
        <dbReference type="Proteomes" id="UP000251035"/>
    </source>
</evidence>
<dbReference type="SUPFAM" id="SSF56059">
    <property type="entry name" value="Glutathione synthetase ATP-binding domain-like"/>
    <property type="match status" value="1"/>
</dbReference>
<dbReference type="RefSeq" id="WP_108293535.1">
    <property type="nucleotide sequence ID" value="NZ_JAWVLH010000008.1"/>
</dbReference>
<dbReference type="Gene3D" id="3.30.470.20">
    <property type="entry name" value="ATP-grasp fold, B domain"/>
    <property type="match status" value="1"/>
</dbReference>
<feature type="domain" description="PEP-utilising enzyme mobile" evidence="1">
    <location>
        <begin position="691"/>
        <end position="760"/>
    </location>
</feature>
<dbReference type="Pfam" id="PF01326">
    <property type="entry name" value="PPDK_N"/>
    <property type="match status" value="2"/>
</dbReference>
<dbReference type="Gene3D" id="3.50.30.10">
    <property type="entry name" value="Phosphohistidine domain"/>
    <property type="match status" value="1"/>
</dbReference>
<dbReference type="SUPFAM" id="SSF52009">
    <property type="entry name" value="Phosphohistidine domain"/>
    <property type="match status" value="1"/>
</dbReference>
<feature type="domain" description="Pyruvate phosphate dikinase AMP/ATP-binding" evidence="2">
    <location>
        <begin position="41"/>
        <end position="133"/>
    </location>
</feature>
<dbReference type="InterPro" id="IPR013815">
    <property type="entry name" value="ATP_grasp_subdomain_1"/>
</dbReference>
<evidence type="ECO:0000313" key="6">
    <source>
        <dbReference type="Proteomes" id="UP000306421"/>
    </source>
</evidence>
<dbReference type="Pfam" id="PF00391">
    <property type="entry name" value="PEP-utilizers"/>
    <property type="match status" value="1"/>
</dbReference>
<dbReference type="InterPro" id="IPR008279">
    <property type="entry name" value="PEP-util_enz_mobile_dom"/>
</dbReference>
<protein>
    <submittedName>
        <fullName evidence="4">Phosphoenolpyruvate synthase</fullName>
    </submittedName>
</protein>
<dbReference type="GO" id="GO:0005524">
    <property type="term" value="F:ATP binding"/>
    <property type="evidence" value="ECO:0007669"/>
    <property type="project" value="InterPro"/>
</dbReference>
<dbReference type="PANTHER" id="PTHR43615:SF1">
    <property type="entry name" value="PPDK_N DOMAIN-CONTAINING PROTEIN"/>
    <property type="match status" value="1"/>
</dbReference>